<dbReference type="Proteomes" id="UP001177021">
    <property type="component" value="Unassembled WGS sequence"/>
</dbReference>
<protein>
    <submittedName>
        <fullName evidence="1">Uncharacterized protein</fullName>
    </submittedName>
</protein>
<evidence type="ECO:0000313" key="1">
    <source>
        <dbReference type="EMBL" id="CAJ2638790.1"/>
    </source>
</evidence>
<evidence type="ECO:0000313" key="2">
    <source>
        <dbReference type="Proteomes" id="UP001177021"/>
    </source>
</evidence>
<name>A0ACB0J351_TRIPR</name>
<reference evidence="1" key="1">
    <citation type="submission" date="2023-10" db="EMBL/GenBank/DDBJ databases">
        <authorList>
            <person name="Rodriguez Cubillos JULIANA M."/>
            <person name="De Vega J."/>
        </authorList>
    </citation>
    <scope>NUCLEOTIDE SEQUENCE</scope>
</reference>
<accession>A0ACB0J351</accession>
<sequence length="1343" mass="153039">MATIVGEALLAASLEVLLKKIVSGVFVDLFQSTKLDVALLEKMKITLVSLQAVLNDAEEKQITNPSVKQWLDMLRDAVFEAEDLFDEINTEALKCKVEVEYQTLTATAQVLKKLSTRFKRFNRKINSKLQKLFDRLECLRQQNLGLKDVPNSVWLGTPTSSVVGDESAIYGRDDDKKKLEEFLLSEDGSNGGSKVGVISIVGMGGLGKTTLAKLLYNEPKVKEKFEVRGWAHISKDFDVVNVTKTLLESITLKTTSANDLNILQVQLQQSLRNKKYLLVLDDIWYGRYVGWNSLNDIFSVGKIRSKIIITTRDERVALPMQTFLFVHRLQSLKTNDCWSLLARHAFVESNYQQQSNLKKIGKEIAKKCDGLPLAAVALGGLLRTKLSQDYWNDVLNSSIWELTDDEVQPALLLSYRYLPAPLKGCFAYCSIFPKNSILEKKMLVQLWIADGLVPEPNSEKSWEKVAEEYFDELVSRSLLRQHSIDDDEVNFEMHDLINDLAMIVSSPYCIRLDEQKPHERVRHLSYNIGKYDSYDKFDKFHRLKGLRTFLPLPLQESWRYNSSVSAKLVFDLLPTMKQLHVLSLSNYRNITELPKSIENLIYLRYLNLSHTDIESLPSETCKLYNLQTLLLSKCWKLVKLPKDMGNLVNLRHLDIRGTRLKAMPVQISELENLHTLSDFILNKHDVGLKIAHLGKYPHLRGNLSISQLQNVTDPSHVFQANLEKKNQIDNLVLQWSDATPLNSQTQRVVLEQLRPSTNLKRLAINGYGGSNFPDWLGVSLFGNMVCLTISHCDNCSGLPSLGQLHNLKKLFIDEMKSVKSVGPEFYGIGSPTFQPFSFLEILEFDTMPEWKEWKFTSGTTIEFPRLKRLSLRRCPKLKGNIPLGQLRNLKELIIEGMESVKILGTEFYGSSSSPLFQPFRSLETLRFKDMQEWEEWKLIGGASIEFPSLTCLALYNCPKLKENVPGNLPSLTSLSVKYCPKLKGMTPNNLPFLSELDLTECPLLMESRHSNDSSNIIITSQLSDVFSQLMVGLNSLRKMILSNIPSLVAFPTDGIPKTLQSLIIWNCENLEFIPYESFHNYKSLEELEIFCSCNPMTSFTLCSLPILKSLYIYGCKNLKSILIAEDTSQHNLLFLRTVNIEDCDQLEVVSLGGLPIPNLIHLTVRRCKKLYSLPRPIKTLALLQKMEIHDLPNLQSFSIDDLPISLQELSVGNVGGILWNTTWEGHTSLSVMQIMGDDIVKALMKTEVALLPTCLVSLHISYLQDIECLDWKWRQHLKSLQNLEFSFCYNLKSLPEEGLPYSLKVLRIWKCPLLEASLWRKRGKEWRKIAHIPSILINDKMIT</sequence>
<comment type="caution">
    <text evidence="1">The sequence shown here is derived from an EMBL/GenBank/DDBJ whole genome shotgun (WGS) entry which is preliminary data.</text>
</comment>
<proteinExistence type="predicted"/>
<gene>
    <name evidence="1" type="ORF">MILVUS5_LOCUS8934</name>
</gene>
<keyword evidence="2" id="KW-1185">Reference proteome</keyword>
<dbReference type="EMBL" id="CASHSV030000024">
    <property type="protein sequence ID" value="CAJ2638790.1"/>
    <property type="molecule type" value="Genomic_DNA"/>
</dbReference>
<organism evidence="1 2">
    <name type="scientific">Trifolium pratense</name>
    <name type="common">Red clover</name>
    <dbReference type="NCBI Taxonomy" id="57577"/>
    <lineage>
        <taxon>Eukaryota</taxon>
        <taxon>Viridiplantae</taxon>
        <taxon>Streptophyta</taxon>
        <taxon>Embryophyta</taxon>
        <taxon>Tracheophyta</taxon>
        <taxon>Spermatophyta</taxon>
        <taxon>Magnoliopsida</taxon>
        <taxon>eudicotyledons</taxon>
        <taxon>Gunneridae</taxon>
        <taxon>Pentapetalae</taxon>
        <taxon>rosids</taxon>
        <taxon>fabids</taxon>
        <taxon>Fabales</taxon>
        <taxon>Fabaceae</taxon>
        <taxon>Papilionoideae</taxon>
        <taxon>50 kb inversion clade</taxon>
        <taxon>NPAAA clade</taxon>
        <taxon>Hologalegina</taxon>
        <taxon>IRL clade</taxon>
        <taxon>Trifolieae</taxon>
        <taxon>Trifolium</taxon>
    </lineage>
</organism>